<dbReference type="Proteomes" id="UP000199411">
    <property type="component" value="Unassembled WGS sequence"/>
</dbReference>
<evidence type="ECO:0000313" key="6">
    <source>
        <dbReference type="Proteomes" id="UP000199411"/>
    </source>
</evidence>
<dbReference type="InterPro" id="IPR003593">
    <property type="entry name" value="AAA+_ATPase"/>
</dbReference>
<dbReference type="GO" id="GO:0005524">
    <property type="term" value="F:ATP binding"/>
    <property type="evidence" value="ECO:0007669"/>
    <property type="project" value="UniProtKB-KW"/>
</dbReference>
<dbReference type="AlphaFoldDB" id="A0A1G6P106"/>
<dbReference type="InterPro" id="IPR027417">
    <property type="entry name" value="P-loop_NTPase"/>
</dbReference>
<proteinExistence type="predicted"/>
<accession>A0A1G6P106</accession>
<dbReference type="PANTHER" id="PTHR45772:SF8">
    <property type="entry name" value="HIGH-AFFINITY BRANCHED-CHAIN AMINO ACID TRANSPORT ATP-BINDING PROTEIN"/>
    <property type="match status" value="1"/>
</dbReference>
<evidence type="ECO:0000256" key="2">
    <source>
        <dbReference type="ARBA" id="ARBA00022741"/>
    </source>
</evidence>
<keyword evidence="2" id="KW-0547">Nucleotide-binding</keyword>
<dbReference type="GO" id="GO:0005886">
    <property type="term" value="C:plasma membrane"/>
    <property type="evidence" value="ECO:0007669"/>
    <property type="project" value="TreeGrafter"/>
</dbReference>
<dbReference type="EMBL" id="FMYU01000008">
    <property type="protein sequence ID" value="SDC73873.1"/>
    <property type="molecule type" value="Genomic_DNA"/>
</dbReference>
<dbReference type="PANTHER" id="PTHR45772">
    <property type="entry name" value="CONSERVED COMPONENT OF ABC TRANSPORTER FOR NATURAL AMINO ACIDS-RELATED"/>
    <property type="match status" value="1"/>
</dbReference>
<dbReference type="PROSITE" id="PS50893">
    <property type="entry name" value="ABC_TRANSPORTER_2"/>
    <property type="match status" value="1"/>
</dbReference>
<dbReference type="InterPro" id="IPR051120">
    <property type="entry name" value="ABC_AA/LPS_Transport"/>
</dbReference>
<evidence type="ECO:0000256" key="3">
    <source>
        <dbReference type="ARBA" id="ARBA00022840"/>
    </source>
</evidence>
<name>A0A1G6P106_9BACT</name>
<evidence type="ECO:0000256" key="1">
    <source>
        <dbReference type="ARBA" id="ARBA00022448"/>
    </source>
</evidence>
<dbReference type="Pfam" id="PF00005">
    <property type="entry name" value="ABC_tran"/>
    <property type="match status" value="1"/>
</dbReference>
<gene>
    <name evidence="5" type="ORF">SAMN05660835_01296</name>
</gene>
<reference evidence="6" key="1">
    <citation type="submission" date="2016-10" db="EMBL/GenBank/DDBJ databases">
        <authorList>
            <person name="Varghese N."/>
            <person name="Submissions S."/>
        </authorList>
    </citation>
    <scope>NUCLEOTIDE SEQUENCE [LARGE SCALE GENOMIC DNA]</scope>
    <source>
        <strain evidence="6">DSM 8415</strain>
    </source>
</reference>
<dbReference type="GO" id="GO:0016887">
    <property type="term" value="F:ATP hydrolysis activity"/>
    <property type="evidence" value="ECO:0007669"/>
    <property type="project" value="InterPro"/>
</dbReference>
<feature type="domain" description="ABC transporter" evidence="4">
    <location>
        <begin position="7"/>
        <end position="257"/>
    </location>
</feature>
<dbReference type="Gene3D" id="3.40.50.300">
    <property type="entry name" value="P-loop containing nucleotide triphosphate hydrolases"/>
    <property type="match status" value="1"/>
</dbReference>
<dbReference type="InterPro" id="IPR003439">
    <property type="entry name" value="ABC_transporter-like_ATP-bd"/>
</dbReference>
<organism evidence="5 6">
    <name type="scientific">Desulfurella multipotens</name>
    <dbReference type="NCBI Taxonomy" id="79269"/>
    <lineage>
        <taxon>Bacteria</taxon>
        <taxon>Pseudomonadati</taxon>
        <taxon>Campylobacterota</taxon>
        <taxon>Desulfurellia</taxon>
        <taxon>Desulfurellales</taxon>
        <taxon>Desulfurellaceae</taxon>
        <taxon>Desulfurella</taxon>
    </lineage>
</organism>
<dbReference type="SUPFAM" id="SSF52540">
    <property type="entry name" value="P-loop containing nucleoside triphosphate hydrolases"/>
    <property type="match status" value="1"/>
</dbReference>
<keyword evidence="1" id="KW-0813">Transport</keyword>
<dbReference type="CDD" id="cd03219">
    <property type="entry name" value="ABC_Mj1267_LivG_branched"/>
    <property type="match status" value="1"/>
</dbReference>
<protein>
    <submittedName>
        <fullName evidence="5">Branched-chain amino acid transport system ATP-binding protein</fullName>
    </submittedName>
</protein>
<evidence type="ECO:0000313" key="5">
    <source>
        <dbReference type="EMBL" id="SDC73873.1"/>
    </source>
</evidence>
<keyword evidence="3 5" id="KW-0067">ATP-binding</keyword>
<keyword evidence="6" id="KW-1185">Reference proteome</keyword>
<dbReference type="OrthoDB" id="5405085at2"/>
<dbReference type="RefSeq" id="WP_092129041.1">
    <property type="nucleotide sequence ID" value="NZ_FMYU01000008.1"/>
</dbReference>
<evidence type="ECO:0000259" key="4">
    <source>
        <dbReference type="PROSITE" id="PS50893"/>
    </source>
</evidence>
<dbReference type="SMART" id="SM00382">
    <property type="entry name" value="AAA"/>
    <property type="match status" value="1"/>
</dbReference>
<sequence>MSPKEILKVENVEKRFGGLKALNKVNLSVYENEILGLVGPNGSGKTTLINVISGIYKPDAGKIYFFGKRIDGIATYKLAHLGINRTFQIPKPFHGLTVRENVEVAALYSGKQCLKSFFKHLKNFKFMEKGYCNIEDDVQTALSIVGLDKLQDKQATQLNTSEQKLLGLARALATKPKLLLVDEIAAGLNQEETDKIAEILQSLVKKSISIIVVEHLMHFIHKITSRVVVMDSGSPIFEGTLEQAANDKRVVEVFLGG</sequence>